<gene>
    <name evidence="1" type="ORF">MNL13_06810</name>
</gene>
<sequence length="27" mass="3202">MIINGNCCVIFHFDGIDVELVDYRDYH</sequence>
<dbReference type="Proteomes" id="UP000829580">
    <property type="component" value="Chromosome"/>
</dbReference>
<protein>
    <submittedName>
        <fullName evidence="1">Type II toxin-antitoxin system RelE/ParE family toxin</fullName>
    </submittedName>
</protein>
<reference evidence="1 2" key="1">
    <citation type="submission" date="2022-02" db="EMBL/GenBank/DDBJ databases">
        <title>Genomic structural plasticity of rodent-associated Bartonella in nature.</title>
        <authorList>
            <person name="Sousa K.C.M."/>
            <person name="Gutierrez R."/>
            <person name="Yahalomi D."/>
            <person name="Shalit T."/>
            <person name="Markus B."/>
            <person name="Nachum-Biala Y."/>
            <person name="Hawlena H."/>
            <person name="Marcos-Hadad E."/>
            <person name="Hazkani-Covo E."/>
            <person name="Neves H.R."/>
            <person name="Covo S."/>
            <person name="Harrus S."/>
        </authorList>
    </citation>
    <scope>NUCLEOTIDE SEQUENCE [LARGE SCALE GENOMIC DNA]</scope>
    <source>
        <strain evidence="1 2">B35_1_2</strain>
    </source>
</reference>
<evidence type="ECO:0000313" key="2">
    <source>
        <dbReference type="Proteomes" id="UP000829580"/>
    </source>
</evidence>
<name>A0ABY3VXG0_9HYPH</name>
<proteinExistence type="predicted"/>
<dbReference type="EMBL" id="CP093033">
    <property type="protein sequence ID" value="UNF30019.1"/>
    <property type="molecule type" value="Genomic_DNA"/>
</dbReference>
<keyword evidence="2" id="KW-1185">Reference proteome</keyword>
<organism evidence="1 2">
    <name type="scientific">Bartonella krasnovii</name>
    <dbReference type="NCBI Taxonomy" id="2267275"/>
    <lineage>
        <taxon>Bacteria</taxon>
        <taxon>Pseudomonadati</taxon>
        <taxon>Pseudomonadota</taxon>
        <taxon>Alphaproteobacteria</taxon>
        <taxon>Hyphomicrobiales</taxon>
        <taxon>Bartonellaceae</taxon>
        <taxon>Bartonella</taxon>
    </lineage>
</organism>
<accession>A0ABY3VXG0</accession>
<evidence type="ECO:0000313" key="1">
    <source>
        <dbReference type="EMBL" id="UNF30019.1"/>
    </source>
</evidence>